<evidence type="ECO:0000313" key="1">
    <source>
        <dbReference type="EMBL" id="KAH6946994.1"/>
    </source>
</evidence>
<dbReference type="Proteomes" id="UP000821845">
    <property type="component" value="Chromosome 1"/>
</dbReference>
<protein>
    <submittedName>
        <fullName evidence="1">Uncharacterized protein</fullName>
    </submittedName>
</protein>
<evidence type="ECO:0000313" key="2">
    <source>
        <dbReference type="Proteomes" id="UP000821845"/>
    </source>
</evidence>
<reference evidence="1" key="1">
    <citation type="submission" date="2020-05" db="EMBL/GenBank/DDBJ databases">
        <title>Large-scale comparative analyses of tick genomes elucidate their genetic diversity and vector capacities.</title>
        <authorList>
            <person name="Jia N."/>
            <person name="Wang J."/>
            <person name="Shi W."/>
            <person name="Du L."/>
            <person name="Sun Y."/>
            <person name="Zhan W."/>
            <person name="Jiang J."/>
            <person name="Wang Q."/>
            <person name="Zhang B."/>
            <person name="Ji P."/>
            <person name="Sakyi L.B."/>
            <person name="Cui X."/>
            <person name="Yuan T."/>
            <person name="Jiang B."/>
            <person name="Yang W."/>
            <person name="Lam T.T.-Y."/>
            <person name="Chang Q."/>
            <person name="Ding S."/>
            <person name="Wang X."/>
            <person name="Zhu J."/>
            <person name="Ruan X."/>
            <person name="Zhao L."/>
            <person name="Wei J."/>
            <person name="Que T."/>
            <person name="Du C."/>
            <person name="Cheng J."/>
            <person name="Dai P."/>
            <person name="Han X."/>
            <person name="Huang E."/>
            <person name="Gao Y."/>
            <person name="Liu J."/>
            <person name="Shao H."/>
            <person name="Ye R."/>
            <person name="Li L."/>
            <person name="Wei W."/>
            <person name="Wang X."/>
            <person name="Wang C."/>
            <person name="Yang T."/>
            <person name="Huo Q."/>
            <person name="Li W."/>
            <person name="Guo W."/>
            <person name="Chen H."/>
            <person name="Zhou L."/>
            <person name="Ni X."/>
            <person name="Tian J."/>
            <person name="Zhou Y."/>
            <person name="Sheng Y."/>
            <person name="Liu T."/>
            <person name="Pan Y."/>
            <person name="Xia L."/>
            <person name="Li J."/>
            <person name="Zhao F."/>
            <person name="Cao W."/>
        </authorList>
    </citation>
    <scope>NUCLEOTIDE SEQUENCE</scope>
    <source>
        <strain evidence="1">Hyas-2018</strain>
    </source>
</reference>
<name>A0ACB7TLH9_HYAAI</name>
<proteinExistence type="predicted"/>
<organism evidence="1 2">
    <name type="scientific">Hyalomma asiaticum</name>
    <name type="common">Tick</name>
    <dbReference type="NCBI Taxonomy" id="266040"/>
    <lineage>
        <taxon>Eukaryota</taxon>
        <taxon>Metazoa</taxon>
        <taxon>Ecdysozoa</taxon>
        <taxon>Arthropoda</taxon>
        <taxon>Chelicerata</taxon>
        <taxon>Arachnida</taxon>
        <taxon>Acari</taxon>
        <taxon>Parasitiformes</taxon>
        <taxon>Ixodida</taxon>
        <taxon>Ixodoidea</taxon>
        <taxon>Ixodidae</taxon>
        <taxon>Hyalomminae</taxon>
        <taxon>Hyalomma</taxon>
    </lineage>
</organism>
<gene>
    <name evidence="1" type="ORF">HPB50_016469</name>
</gene>
<comment type="caution">
    <text evidence="1">The sequence shown here is derived from an EMBL/GenBank/DDBJ whole genome shotgun (WGS) entry which is preliminary data.</text>
</comment>
<dbReference type="EMBL" id="CM023481">
    <property type="protein sequence ID" value="KAH6946994.1"/>
    <property type="molecule type" value="Genomic_DNA"/>
</dbReference>
<keyword evidence="2" id="KW-1185">Reference proteome</keyword>
<sequence length="135" mass="14796">MVFWTTEELKVGSVTGTLSNKHKFLGQTEVKPALSPEKLNSMKEIDENDMNIFLDEGGEVFGTHPPANDSFVKPCPLMVDRLTLVKPSSSPSSFALRKRGSAADAATTIGLPHAAKLFRTTTWSIFEATYFTVCL</sequence>
<accession>A0ACB7TLH9</accession>